<reference evidence="8 9" key="1">
    <citation type="submission" date="2019-12" db="EMBL/GenBank/DDBJ databases">
        <authorList>
            <person name="Yuan C.-G."/>
        </authorList>
    </citation>
    <scope>NUCLEOTIDE SEQUENCE [LARGE SCALE GENOMIC DNA]</scope>
    <source>
        <strain evidence="8 9">KCTC 23863</strain>
    </source>
</reference>
<protein>
    <recommendedName>
        <fullName evidence="3 6">Coenzyme PQQ synthesis protein B</fullName>
    </recommendedName>
    <alternativeName>
        <fullName evidence="6">Pyrroloquinoline quinone biosynthesis protein B</fullName>
    </alternativeName>
</protein>
<dbReference type="CDD" id="cd16274">
    <property type="entry name" value="PQQB-like_MBL-fold"/>
    <property type="match status" value="1"/>
</dbReference>
<dbReference type="UniPathway" id="UPA00539"/>
<organism evidence="8 9">
    <name type="scientific">Microvirga makkahensis</name>
    <dbReference type="NCBI Taxonomy" id="1128670"/>
    <lineage>
        <taxon>Bacteria</taxon>
        <taxon>Pseudomonadati</taxon>
        <taxon>Pseudomonadota</taxon>
        <taxon>Alphaproteobacteria</taxon>
        <taxon>Hyphomicrobiales</taxon>
        <taxon>Methylobacteriaceae</taxon>
        <taxon>Microvirga</taxon>
    </lineage>
</organism>
<dbReference type="InterPro" id="IPR011842">
    <property type="entry name" value="PQQ_synth_PqqB"/>
</dbReference>
<dbReference type="InterPro" id="IPR001279">
    <property type="entry name" value="Metallo-B-lactamas"/>
</dbReference>
<dbReference type="RefSeq" id="WP_160884666.1">
    <property type="nucleotide sequence ID" value="NZ_WURB01000007.1"/>
</dbReference>
<evidence type="ECO:0000313" key="8">
    <source>
        <dbReference type="EMBL" id="MXQ12068.1"/>
    </source>
</evidence>
<comment type="pathway">
    <text evidence="1 6">Cofactor biosynthesis; pyrroloquinoline quinone biosynthesis.</text>
</comment>
<dbReference type="PANTHER" id="PTHR42663">
    <property type="entry name" value="HYDROLASE C777.06C-RELATED-RELATED"/>
    <property type="match status" value="1"/>
</dbReference>
<evidence type="ECO:0000259" key="7">
    <source>
        <dbReference type="Pfam" id="PF12706"/>
    </source>
</evidence>
<comment type="similarity">
    <text evidence="2 6">Belongs to the PqqB family.</text>
</comment>
<comment type="function">
    <text evidence="6">May be involved in the transport of PQQ or its precursor to the periplasm.</text>
</comment>
<proteinExistence type="inferred from homology"/>
<dbReference type="HAMAP" id="MF_00653">
    <property type="entry name" value="PQQ_syn_PqqB"/>
    <property type="match status" value="1"/>
</dbReference>
<accession>A0A7X3MRT9</accession>
<dbReference type="AlphaFoldDB" id="A0A7X3MRT9"/>
<evidence type="ECO:0000256" key="3">
    <source>
        <dbReference type="ARBA" id="ARBA00015084"/>
    </source>
</evidence>
<comment type="caution">
    <text evidence="8">The sequence shown here is derived from an EMBL/GenBank/DDBJ whole genome shotgun (WGS) entry which is preliminary data.</text>
</comment>
<evidence type="ECO:0000256" key="6">
    <source>
        <dbReference type="HAMAP-Rule" id="MF_00653"/>
    </source>
</evidence>
<dbReference type="Gene3D" id="3.60.15.10">
    <property type="entry name" value="Ribonuclease Z/Hydroxyacylglutathione hydrolase-like"/>
    <property type="match status" value="1"/>
</dbReference>
<dbReference type="Pfam" id="PF12706">
    <property type="entry name" value="Lactamase_B_2"/>
    <property type="match status" value="1"/>
</dbReference>
<evidence type="ECO:0000256" key="5">
    <source>
        <dbReference type="ARBA" id="ARBA00022905"/>
    </source>
</evidence>
<reference evidence="8 9" key="2">
    <citation type="submission" date="2020-01" db="EMBL/GenBank/DDBJ databases">
        <title>Microvirga sp. nov., an arsenate reduction bacterium isolated from Tibet hotspring sediments.</title>
        <authorList>
            <person name="Xian W.-D."/>
            <person name="Li W.-J."/>
        </authorList>
    </citation>
    <scope>NUCLEOTIDE SEQUENCE [LARGE SCALE GENOMIC DNA]</scope>
    <source>
        <strain evidence="8 9">KCTC 23863</strain>
    </source>
</reference>
<dbReference type="GO" id="GO:0018189">
    <property type="term" value="P:pyrroloquinoline quinone biosynthetic process"/>
    <property type="evidence" value="ECO:0007669"/>
    <property type="project" value="UniProtKB-UniRule"/>
</dbReference>
<sequence>MQAVILGSAAGGGVPQWNCRCPVCQLAWAGDPRVKAGTQSSLAVSPDGERWLVLNASPDIRHQISQTGDLHPRMGLRHSPIDAVLLTSAEVDHVAGLLTMRERQPFAVFATPQILDTLALNPIFDVLAPQLVTRHAVDFEQSFEPVGGLLATIFAVPGKVPLWRENQEGISDDSSGTTVGVILESSAKRIAYIPGCAWIDDDLLRRIAGVDALLFDGTVFRDDELIQAGVSEKTGRRMGHVPMSGQDGSLVRLRDVPASRRVFVHINNTNPVLVQDSPERRLVEQQGWIVAHDGLRIFP</sequence>
<evidence type="ECO:0000256" key="4">
    <source>
        <dbReference type="ARBA" id="ARBA00022448"/>
    </source>
</evidence>
<keyword evidence="4 6" id="KW-0813">Transport</keyword>
<dbReference type="NCBIfam" id="TIGR02108">
    <property type="entry name" value="PQQ_syn_pqqB"/>
    <property type="match status" value="1"/>
</dbReference>
<keyword evidence="9" id="KW-1185">Reference proteome</keyword>
<dbReference type="EMBL" id="WURB01000007">
    <property type="protein sequence ID" value="MXQ12068.1"/>
    <property type="molecule type" value="Genomic_DNA"/>
</dbReference>
<dbReference type="OrthoDB" id="9778305at2"/>
<evidence type="ECO:0000256" key="2">
    <source>
        <dbReference type="ARBA" id="ARBA00008481"/>
    </source>
</evidence>
<gene>
    <name evidence="6 8" type="primary">pqqB</name>
    <name evidence="8" type="ORF">GR328_11445</name>
</gene>
<evidence type="ECO:0000313" key="9">
    <source>
        <dbReference type="Proteomes" id="UP000436483"/>
    </source>
</evidence>
<dbReference type="Proteomes" id="UP000436483">
    <property type="component" value="Unassembled WGS sequence"/>
</dbReference>
<name>A0A7X3MRT9_9HYPH</name>
<dbReference type="PANTHER" id="PTHR42663:SF7">
    <property type="entry name" value="COENZYME PQQ SYNTHESIS PROTEIN B"/>
    <property type="match status" value="1"/>
</dbReference>
<dbReference type="SUPFAM" id="SSF56281">
    <property type="entry name" value="Metallo-hydrolase/oxidoreductase"/>
    <property type="match status" value="1"/>
</dbReference>
<evidence type="ECO:0000256" key="1">
    <source>
        <dbReference type="ARBA" id="ARBA00004886"/>
    </source>
</evidence>
<keyword evidence="5 6" id="KW-0884">PQQ biosynthesis</keyword>
<dbReference type="InterPro" id="IPR036866">
    <property type="entry name" value="RibonucZ/Hydroxyglut_hydro"/>
</dbReference>
<feature type="domain" description="Metallo-beta-lactamase" evidence="7">
    <location>
        <begin position="50"/>
        <end position="266"/>
    </location>
</feature>